<dbReference type="AlphaFoldDB" id="A0A5B7F0L8"/>
<evidence type="ECO:0000313" key="3">
    <source>
        <dbReference type="Proteomes" id="UP000324222"/>
    </source>
</evidence>
<reference evidence="2 3" key="1">
    <citation type="submission" date="2019-05" db="EMBL/GenBank/DDBJ databases">
        <title>Another draft genome of Portunus trituberculatus and its Hox gene families provides insights of decapod evolution.</title>
        <authorList>
            <person name="Jeong J.-H."/>
            <person name="Song I."/>
            <person name="Kim S."/>
            <person name="Choi T."/>
            <person name="Kim D."/>
            <person name="Ryu S."/>
            <person name="Kim W."/>
        </authorList>
    </citation>
    <scope>NUCLEOTIDE SEQUENCE [LARGE SCALE GENOMIC DNA]</scope>
    <source>
        <tissue evidence="2">Muscle</tissue>
    </source>
</reference>
<evidence type="ECO:0000313" key="2">
    <source>
        <dbReference type="EMBL" id="MPC39047.1"/>
    </source>
</evidence>
<keyword evidence="3" id="KW-1185">Reference proteome</keyword>
<feature type="region of interest" description="Disordered" evidence="1">
    <location>
        <begin position="1"/>
        <end position="31"/>
    </location>
</feature>
<gene>
    <name evidence="2" type="ORF">E2C01_032566</name>
</gene>
<protein>
    <submittedName>
        <fullName evidence="2">Uncharacterized protein</fullName>
    </submittedName>
</protein>
<name>A0A5B7F0L8_PORTR</name>
<dbReference type="EMBL" id="VSRR010004243">
    <property type="protein sequence ID" value="MPC39047.1"/>
    <property type="molecule type" value="Genomic_DNA"/>
</dbReference>
<evidence type="ECO:0000256" key="1">
    <source>
        <dbReference type="SAM" id="MobiDB-lite"/>
    </source>
</evidence>
<sequence>MTRARMEVISSENKLVPPGKEQPDTSTKAPTPWLQWRGCAEEVVTVNGYVSDLHARHTESSRLKSQVHIWCSLDAVFNVTRESCSIVPDPLLHCSTASLLQVSPLQGGDSTHSKQSSAFNSSRASAIKLPKFEVYRFKIHGVLYQYHEQLQFIMSYYKSLFNEGRPLATGDMHEAQEEKSV</sequence>
<proteinExistence type="predicted"/>
<dbReference type="Proteomes" id="UP000324222">
    <property type="component" value="Unassembled WGS sequence"/>
</dbReference>
<organism evidence="2 3">
    <name type="scientific">Portunus trituberculatus</name>
    <name type="common">Swimming crab</name>
    <name type="synonym">Neptunus trituberculatus</name>
    <dbReference type="NCBI Taxonomy" id="210409"/>
    <lineage>
        <taxon>Eukaryota</taxon>
        <taxon>Metazoa</taxon>
        <taxon>Ecdysozoa</taxon>
        <taxon>Arthropoda</taxon>
        <taxon>Crustacea</taxon>
        <taxon>Multicrustacea</taxon>
        <taxon>Malacostraca</taxon>
        <taxon>Eumalacostraca</taxon>
        <taxon>Eucarida</taxon>
        <taxon>Decapoda</taxon>
        <taxon>Pleocyemata</taxon>
        <taxon>Brachyura</taxon>
        <taxon>Eubrachyura</taxon>
        <taxon>Portunoidea</taxon>
        <taxon>Portunidae</taxon>
        <taxon>Portuninae</taxon>
        <taxon>Portunus</taxon>
    </lineage>
</organism>
<accession>A0A5B7F0L8</accession>
<comment type="caution">
    <text evidence="2">The sequence shown here is derived from an EMBL/GenBank/DDBJ whole genome shotgun (WGS) entry which is preliminary data.</text>
</comment>